<name>A0A1T2X9W9_9BACL</name>
<comment type="caution">
    <text evidence="1">The sequence shown here is derived from an EMBL/GenBank/DDBJ whole genome shotgun (WGS) entry which is preliminary data.</text>
</comment>
<accession>A0A1T2X9W9</accession>
<gene>
    <name evidence="1" type="ORF">BVG16_15770</name>
</gene>
<organism evidence="1 2">
    <name type="scientific">Paenibacillus selenitireducens</name>
    <dbReference type="NCBI Taxonomy" id="1324314"/>
    <lineage>
        <taxon>Bacteria</taxon>
        <taxon>Bacillati</taxon>
        <taxon>Bacillota</taxon>
        <taxon>Bacilli</taxon>
        <taxon>Bacillales</taxon>
        <taxon>Paenibacillaceae</taxon>
        <taxon>Paenibacillus</taxon>
    </lineage>
</organism>
<sequence length="73" mass="8637">MDYKVFYEDVVDWINQANQAAARFGMSNSEFWQWVAESSGALCLKYQDNRLVVKQMAMMVEWLEEVYESRQTA</sequence>
<reference evidence="1 2" key="1">
    <citation type="submission" date="2017-01" db="EMBL/GenBank/DDBJ databases">
        <title>Genome analysis of Paenibacillus selenitrireducens ES3-24.</title>
        <authorList>
            <person name="Xu D."/>
            <person name="Yao R."/>
            <person name="Zheng S."/>
        </authorList>
    </citation>
    <scope>NUCLEOTIDE SEQUENCE [LARGE SCALE GENOMIC DNA]</scope>
    <source>
        <strain evidence="1 2">ES3-24</strain>
    </source>
</reference>
<dbReference type="OrthoDB" id="2305864at2"/>
<proteinExistence type="predicted"/>
<dbReference type="RefSeq" id="WP_078499653.1">
    <property type="nucleotide sequence ID" value="NZ_MSZX01000006.1"/>
</dbReference>
<keyword evidence="2" id="KW-1185">Reference proteome</keyword>
<dbReference type="AlphaFoldDB" id="A0A1T2X9W9"/>
<evidence type="ECO:0000313" key="1">
    <source>
        <dbReference type="EMBL" id="OPA76638.1"/>
    </source>
</evidence>
<dbReference type="STRING" id="1324314.BVG16_15770"/>
<dbReference type="Proteomes" id="UP000190188">
    <property type="component" value="Unassembled WGS sequence"/>
</dbReference>
<dbReference type="EMBL" id="MSZX01000006">
    <property type="protein sequence ID" value="OPA76638.1"/>
    <property type="molecule type" value="Genomic_DNA"/>
</dbReference>
<evidence type="ECO:0000313" key="2">
    <source>
        <dbReference type="Proteomes" id="UP000190188"/>
    </source>
</evidence>
<protein>
    <submittedName>
        <fullName evidence="1">Uncharacterized protein</fullName>
    </submittedName>
</protein>